<keyword evidence="8" id="KW-0378">Hydrolase</keyword>
<dbReference type="FunFam" id="3.30.70.270:FF:000001">
    <property type="entry name" value="Diguanylate cyclase domain protein"/>
    <property type="match status" value="1"/>
</dbReference>
<dbReference type="Proteomes" id="UP000249005">
    <property type="component" value="Chromosome 1"/>
</dbReference>
<dbReference type="GO" id="GO:0016787">
    <property type="term" value="F:hydrolase activity"/>
    <property type="evidence" value="ECO:0007669"/>
    <property type="project" value="UniProtKB-KW"/>
</dbReference>
<comment type="pathway">
    <text evidence="2">Purine metabolism; 3',5'-cyclic di-GMP biosynthesis.</text>
</comment>
<dbReference type="OrthoDB" id="9812358at2"/>
<dbReference type="SMART" id="SM00086">
    <property type="entry name" value="PAC"/>
    <property type="match status" value="2"/>
</dbReference>
<dbReference type="PROSITE" id="PS50887">
    <property type="entry name" value="GGDEF"/>
    <property type="match status" value="1"/>
</dbReference>
<dbReference type="InterPro" id="IPR001610">
    <property type="entry name" value="PAC"/>
</dbReference>
<dbReference type="GO" id="GO:0052621">
    <property type="term" value="F:diguanylate cyclase activity"/>
    <property type="evidence" value="ECO:0007669"/>
    <property type="project" value="UniProtKB-EC"/>
</dbReference>
<feature type="domain" description="PAS" evidence="5">
    <location>
        <begin position="173"/>
        <end position="243"/>
    </location>
</feature>
<dbReference type="Pfam" id="PF01590">
    <property type="entry name" value="GAF"/>
    <property type="match status" value="1"/>
</dbReference>
<dbReference type="Pfam" id="PF00990">
    <property type="entry name" value="GGDEF"/>
    <property type="match status" value="1"/>
</dbReference>
<evidence type="ECO:0000259" key="5">
    <source>
        <dbReference type="PROSITE" id="PS50112"/>
    </source>
</evidence>
<evidence type="ECO:0000313" key="9">
    <source>
        <dbReference type="Proteomes" id="UP000249005"/>
    </source>
</evidence>
<dbReference type="InterPro" id="IPR043128">
    <property type="entry name" value="Rev_trsase/Diguanyl_cyclase"/>
</dbReference>
<gene>
    <name evidence="8" type="primary">gmr_1</name>
    <name evidence="8" type="ORF">NCTC12151_03259</name>
</gene>
<dbReference type="NCBIfam" id="TIGR00229">
    <property type="entry name" value="sensory_box"/>
    <property type="match status" value="1"/>
</dbReference>
<dbReference type="CDD" id="cd01949">
    <property type="entry name" value="GGDEF"/>
    <property type="match status" value="1"/>
</dbReference>
<accession>A0A2X4UYB8</accession>
<dbReference type="Pfam" id="PF08448">
    <property type="entry name" value="PAS_4"/>
    <property type="match status" value="1"/>
</dbReference>
<proteinExistence type="predicted"/>
<dbReference type="Pfam" id="PF08447">
    <property type="entry name" value="PAS_3"/>
    <property type="match status" value="1"/>
</dbReference>
<dbReference type="PROSITE" id="PS50113">
    <property type="entry name" value="PAC"/>
    <property type="match status" value="1"/>
</dbReference>
<dbReference type="CDD" id="cd00130">
    <property type="entry name" value="PAS"/>
    <property type="match status" value="2"/>
</dbReference>
<dbReference type="InterPro" id="IPR000700">
    <property type="entry name" value="PAS-assoc_C"/>
</dbReference>
<dbReference type="SUPFAM" id="SSF55073">
    <property type="entry name" value="Nucleotide cyclase"/>
    <property type="match status" value="1"/>
</dbReference>
<evidence type="ECO:0000256" key="2">
    <source>
        <dbReference type="ARBA" id="ARBA00004665"/>
    </source>
</evidence>
<feature type="domain" description="GGDEF" evidence="7">
    <location>
        <begin position="490"/>
        <end position="625"/>
    </location>
</feature>
<dbReference type="PANTHER" id="PTHR44757:SF2">
    <property type="entry name" value="BIOFILM ARCHITECTURE MAINTENANCE PROTEIN MBAA"/>
    <property type="match status" value="1"/>
</dbReference>
<dbReference type="Gene3D" id="3.30.70.270">
    <property type="match status" value="1"/>
</dbReference>
<comment type="catalytic activity">
    <reaction evidence="4">
        <text>2 GTP = 3',3'-c-di-GMP + 2 diphosphate</text>
        <dbReference type="Rhea" id="RHEA:24898"/>
        <dbReference type="ChEBI" id="CHEBI:33019"/>
        <dbReference type="ChEBI" id="CHEBI:37565"/>
        <dbReference type="ChEBI" id="CHEBI:58805"/>
        <dbReference type="EC" id="2.7.7.65"/>
    </reaction>
</comment>
<dbReference type="InterPro" id="IPR013656">
    <property type="entry name" value="PAS_4"/>
</dbReference>
<evidence type="ECO:0000256" key="3">
    <source>
        <dbReference type="ARBA" id="ARBA00012528"/>
    </source>
</evidence>
<dbReference type="InterPro" id="IPR000014">
    <property type="entry name" value="PAS"/>
</dbReference>
<organism evidence="8 9">
    <name type="scientific">Leminorella richardii</name>
    <dbReference type="NCBI Taxonomy" id="158841"/>
    <lineage>
        <taxon>Bacteria</taxon>
        <taxon>Pseudomonadati</taxon>
        <taxon>Pseudomonadota</taxon>
        <taxon>Gammaproteobacteria</taxon>
        <taxon>Enterobacterales</taxon>
        <taxon>Budviciaceae</taxon>
        <taxon>Leminorella</taxon>
    </lineage>
</organism>
<dbReference type="SUPFAM" id="SSF55781">
    <property type="entry name" value="GAF domain-like"/>
    <property type="match status" value="1"/>
</dbReference>
<dbReference type="EMBL" id="LS483470">
    <property type="protein sequence ID" value="SQI43821.1"/>
    <property type="molecule type" value="Genomic_DNA"/>
</dbReference>
<dbReference type="InterPro" id="IPR052155">
    <property type="entry name" value="Biofilm_reg_signaling"/>
</dbReference>
<evidence type="ECO:0000256" key="1">
    <source>
        <dbReference type="ARBA" id="ARBA00001946"/>
    </source>
</evidence>
<protein>
    <recommendedName>
        <fullName evidence="3">diguanylate cyclase</fullName>
        <ecNumber evidence="3">2.7.7.65</ecNumber>
    </recommendedName>
</protein>
<keyword evidence="9" id="KW-1185">Reference proteome</keyword>
<dbReference type="EC" id="2.7.7.65" evidence="3"/>
<dbReference type="KEGG" id="lri:NCTC12151_03259"/>
<dbReference type="PROSITE" id="PS50112">
    <property type="entry name" value="PAS"/>
    <property type="match status" value="1"/>
</dbReference>
<dbReference type="InterPro" id="IPR035965">
    <property type="entry name" value="PAS-like_dom_sf"/>
</dbReference>
<comment type="cofactor">
    <cofactor evidence="1">
        <name>Mg(2+)</name>
        <dbReference type="ChEBI" id="CHEBI:18420"/>
    </cofactor>
</comment>
<reference evidence="8 9" key="1">
    <citation type="submission" date="2018-06" db="EMBL/GenBank/DDBJ databases">
        <authorList>
            <consortium name="Pathogen Informatics"/>
            <person name="Doyle S."/>
        </authorList>
    </citation>
    <scope>NUCLEOTIDE SEQUENCE [LARGE SCALE GENOMIC DNA]</scope>
    <source>
        <strain evidence="8 9">NCTC12151</strain>
    </source>
</reference>
<dbReference type="Gene3D" id="3.30.450.40">
    <property type="match status" value="1"/>
</dbReference>
<sequence>MNQELSEKSVIAQLTDIIPLHIIRSEELDSLTSLIADHFHTPAAFITQANGEPHWSDSFFQPSDKKESLHAVVENMFSKQAPLIICNLKDNEQYSHHPFVKELPEITFYAGHPLYSKTGRLLGALSLIDRRQRDFSEKDKKHFHYFAKILERYFQHQEESRHIKSIEDSLLNSESMFIQTFNLAAVGMANVSLTGKWLKVNPKLCDMLGYSEQEMLEKTFIDVTHPDDLHIGFQLIDDLLNDRIHTYTTEKRYINKQGNAFWILLSVSLVRDIQGNPSHFISAVMNINEKVEAENALKKLADELDSRVEERTEQLRMVLNLINQEVEKNIECNDLLNIERDRLKEITDNVPALISCVNHDLHYTFANKTYGDWFNIPPAEIIGQYVPDVVGKASFHLAERYLSLVIHGQKVVYENQFTTREGVKHVQTTLIPNPDPSRREFYVLSLDISELKHLQDSLIAEASHDALTGLPNRRAFMGVLQRLLHGSQPHWIALFFMDLDRFKAINDNHGHEFGDRVLQTVAQVLKRSVRPGDIAARLAGDEFTILLHCDSHPQAIVAEICKRLLDTLSDIKLIGETPVQLSMSIGVAISKNGPDVTPEWLLSQADKAMYQVKTHGRGTYRIIEGN</sequence>
<dbReference type="SMART" id="SM00091">
    <property type="entry name" value="PAS"/>
    <property type="match status" value="2"/>
</dbReference>
<dbReference type="SUPFAM" id="SSF55785">
    <property type="entry name" value="PYP-like sensor domain (PAS domain)"/>
    <property type="match status" value="2"/>
</dbReference>
<evidence type="ECO:0000313" key="8">
    <source>
        <dbReference type="EMBL" id="SQI43821.1"/>
    </source>
</evidence>
<dbReference type="InterPro" id="IPR013655">
    <property type="entry name" value="PAS_fold_3"/>
</dbReference>
<dbReference type="Gene3D" id="3.30.450.20">
    <property type="entry name" value="PAS domain"/>
    <property type="match status" value="2"/>
</dbReference>
<dbReference type="InterPro" id="IPR029016">
    <property type="entry name" value="GAF-like_dom_sf"/>
</dbReference>
<dbReference type="SMART" id="SM00267">
    <property type="entry name" value="GGDEF"/>
    <property type="match status" value="1"/>
</dbReference>
<dbReference type="InterPro" id="IPR029787">
    <property type="entry name" value="Nucleotide_cyclase"/>
</dbReference>
<evidence type="ECO:0000259" key="7">
    <source>
        <dbReference type="PROSITE" id="PS50887"/>
    </source>
</evidence>
<dbReference type="PANTHER" id="PTHR44757">
    <property type="entry name" value="DIGUANYLATE CYCLASE DGCP"/>
    <property type="match status" value="1"/>
</dbReference>
<evidence type="ECO:0000256" key="4">
    <source>
        <dbReference type="ARBA" id="ARBA00034247"/>
    </source>
</evidence>
<name>A0A2X4UYB8_9GAMM</name>
<evidence type="ECO:0000259" key="6">
    <source>
        <dbReference type="PROSITE" id="PS50113"/>
    </source>
</evidence>
<dbReference type="AlphaFoldDB" id="A0A2X4UYB8"/>
<dbReference type="RefSeq" id="WP_111741571.1">
    <property type="nucleotide sequence ID" value="NZ_LR698987.1"/>
</dbReference>
<feature type="domain" description="PAC" evidence="6">
    <location>
        <begin position="247"/>
        <end position="299"/>
    </location>
</feature>
<dbReference type="InterPro" id="IPR003018">
    <property type="entry name" value="GAF"/>
</dbReference>
<dbReference type="NCBIfam" id="TIGR00254">
    <property type="entry name" value="GGDEF"/>
    <property type="match status" value="1"/>
</dbReference>
<dbReference type="InterPro" id="IPR000160">
    <property type="entry name" value="GGDEF_dom"/>
</dbReference>